<dbReference type="AlphaFoldDB" id="A0A6P2QFU0"/>
<reference evidence="2 3" key="1">
    <citation type="submission" date="2019-09" db="EMBL/GenBank/DDBJ databases">
        <authorList>
            <person name="Depoorter E."/>
        </authorList>
    </citation>
    <scope>NUCLEOTIDE SEQUENCE [LARGE SCALE GENOMIC DNA]</scope>
    <source>
        <strain evidence="2">LMG 24064</strain>
    </source>
</reference>
<feature type="domain" description="Tlde1" evidence="1">
    <location>
        <begin position="9"/>
        <end position="101"/>
    </location>
</feature>
<organism evidence="2 3">
    <name type="scientific">Burkholderia latens</name>
    <dbReference type="NCBI Taxonomy" id="488446"/>
    <lineage>
        <taxon>Bacteria</taxon>
        <taxon>Pseudomonadati</taxon>
        <taxon>Pseudomonadota</taxon>
        <taxon>Betaproteobacteria</taxon>
        <taxon>Burkholderiales</taxon>
        <taxon>Burkholderiaceae</taxon>
        <taxon>Burkholderia</taxon>
        <taxon>Burkholderia cepacia complex</taxon>
    </lineage>
</organism>
<dbReference type="Proteomes" id="UP000494222">
    <property type="component" value="Unassembled WGS sequence"/>
</dbReference>
<dbReference type="Pfam" id="PF10908">
    <property type="entry name" value="Tlde1_dom"/>
    <property type="match status" value="1"/>
</dbReference>
<sequence length="113" mass="12495">MCAGSRAHSNGTYYIVDRQSGGRFGWLYDAFGGKPDWFALYADDGRIDDETFCNGVSRGNFRLHPAVGRGLSKGCITIRSEADFSIVKGMLRSVKNVKIPRADILTYGKVIVR</sequence>
<evidence type="ECO:0000313" key="3">
    <source>
        <dbReference type="Proteomes" id="UP000494222"/>
    </source>
</evidence>
<dbReference type="GeneID" id="99793085"/>
<dbReference type="EMBL" id="CABVPL010000064">
    <property type="protein sequence ID" value="VWC20725.1"/>
    <property type="molecule type" value="Genomic_DNA"/>
</dbReference>
<gene>
    <name evidence="2" type="ORF">BLA24064_05793</name>
</gene>
<name>A0A6P2QFU0_9BURK</name>
<dbReference type="InterPro" id="IPR021225">
    <property type="entry name" value="Tlde1_dom"/>
</dbReference>
<evidence type="ECO:0000259" key="1">
    <source>
        <dbReference type="Pfam" id="PF10908"/>
    </source>
</evidence>
<protein>
    <recommendedName>
        <fullName evidence="1">Tlde1 domain-containing protein</fullName>
    </recommendedName>
</protein>
<dbReference type="RefSeq" id="WP_244130584.1">
    <property type="nucleotide sequence ID" value="NZ_CABVPL010000064.1"/>
</dbReference>
<proteinExistence type="predicted"/>
<evidence type="ECO:0000313" key="2">
    <source>
        <dbReference type="EMBL" id="VWC20725.1"/>
    </source>
</evidence>
<accession>A0A6P2QFU0</accession>